<gene>
    <name evidence="5" type="ORF">N788_04805</name>
</gene>
<evidence type="ECO:0000256" key="2">
    <source>
        <dbReference type="ARBA" id="ARBA00022741"/>
    </source>
</evidence>
<evidence type="ECO:0000259" key="4">
    <source>
        <dbReference type="PROSITE" id="PS50893"/>
    </source>
</evidence>
<name>A0A087MH58_9GAMM</name>
<protein>
    <recommendedName>
        <fullName evidence="4">ABC transporter domain-containing protein</fullName>
    </recommendedName>
</protein>
<keyword evidence="2" id="KW-0547">Nucleotide-binding</keyword>
<dbReference type="PROSITE" id="PS00211">
    <property type="entry name" value="ABC_TRANSPORTER_1"/>
    <property type="match status" value="1"/>
</dbReference>
<dbReference type="InterPro" id="IPR051782">
    <property type="entry name" value="ABC_Transporter_VariousFunc"/>
</dbReference>
<dbReference type="GO" id="GO:0016887">
    <property type="term" value="F:ATP hydrolysis activity"/>
    <property type="evidence" value="ECO:0007669"/>
    <property type="project" value="InterPro"/>
</dbReference>
<dbReference type="Gene3D" id="3.40.50.300">
    <property type="entry name" value="P-loop containing nucleotide triphosphate hydrolases"/>
    <property type="match status" value="1"/>
</dbReference>
<feature type="domain" description="ABC transporter" evidence="4">
    <location>
        <begin position="2"/>
        <end position="230"/>
    </location>
</feature>
<evidence type="ECO:0000313" key="5">
    <source>
        <dbReference type="EMBL" id="KFL36211.1"/>
    </source>
</evidence>
<dbReference type="Proteomes" id="UP000029085">
    <property type="component" value="Unassembled WGS sequence"/>
</dbReference>
<dbReference type="EMBL" id="AVCJ01000023">
    <property type="protein sequence ID" value="KFL36211.1"/>
    <property type="molecule type" value="Genomic_DNA"/>
</dbReference>
<evidence type="ECO:0000256" key="3">
    <source>
        <dbReference type="ARBA" id="ARBA00022840"/>
    </source>
</evidence>
<sequence length="294" mass="32251">MTPAFSLSGISKRYPDFTLQDIHLQLPEGQVMGLVGANGAGKTTLLRLLTGLAAADAGSVEVLGHRLPEAQVAAKCDIGFASEDMRLYKGQSLRWHMDLVSRIYPGWDATYAEQLLKRFDVRADQKVGGFSHGQRVKALLLLCLARRPRLLLLDEPTTGLDPVARMEVLEALADVLRDEQRSVLFSSHNTHDIEQLADSITFLHQGRLVASADKDRFLESWRRVVCQGSMPDGLAAWPEVASARANGSVVEIKVRAWNDDLPGRLAAQGLQVQRSDAMNLEDIFITSVRSGAPA</sequence>
<accession>A0A087MH58</accession>
<dbReference type="InterPro" id="IPR003439">
    <property type="entry name" value="ABC_transporter-like_ATP-bd"/>
</dbReference>
<dbReference type="SUPFAM" id="SSF52540">
    <property type="entry name" value="P-loop containing nucleoside triphosphate hydrolases"/>
    <property type="match status" value="1"/>
</dbReference>
<dbReference type="PANTHER" id="PTHR42939">
    <property type="entry name" value="ABC TRANSPORTER ATP-BINDING PROTEIN ALBC-RELATED"/>
    <property type="match status" value="1"/>
</dbReference>
<dbReference type="GO" id="GO:0005524">
    <property type="term" value="F:ATP binding"/>
    <property type="evidence" value="ECO:0007669"/>
    <property type="project" value="UniProtKB-KW"/>
</dbReference>
<dbReference type="OrthoDB" id="9804819at2"/>
<dbReference type="AlphaFoldDB" id="A0A087MH58"/>
<dbReference type="RefSeq" id="WP_034224199.1">
    <property type="nucleotide sequence ID" value="NZ_AVCJ01000023.1"/>
</dbReference>
<evidence type="ECO:0000256" key="1">
    <source>
        <dbReference type="ARBA" id="ARBA00022448"/>
    </source>
</evidence>
<dbReference type="InterPro" id="IPR003593">
    <property type="entry name" value="AAA+_ATPase"/>
</dbReference>
<keyword evidence="3" id="KW-0067">ATP-binding</keyword>
<dbReference type="SMART" id="SM00382">
    <property type="entry name" value="AAA"/>
    <property type="match status" value="1"/>
</dbReference>
<dbReference type="PANTHER" id="PTHR42939:SF3">
    <property type="entry name" value="ABC TRANSPORTER ATP-BINDING COMPONENT"/>
    <property type="match status" value="1"/>
</dbReference>
<dbReference type="STRING" id="1121014.N788_04805"/>
<comment type="caution">
    <text evidence="5">The sequence shown here is derived from an EMBL/GenBank/DDBJ whole genome shotgun (WGS) entry which is preliminary data.</text>
</comment>
<keyword evidence="1" id="KW-0813">Transport</keyword>
<organism evidence="5 6">
    <name type="scientific">Arenimonas donghaensis DSM 18148 = HO3-R19</name>
    <dbReference type="NCBI Taxonomy" id="1121014"/>
    <lineage>
        <taxon>Bacteria</taxon>
        <taxon>Pseudomonadati</taxon>
        <taxon>Pseudomonadota</taxon>
        <taxon>Gammaproteobacteria</taxon>
        <taxon>Lysobacterales</taxon>
        <taxon>Lysobacteraceae</taxon>
        <taxon>Arenimonas</taxon>
    </lineage>
</organism>
<reference evidence="6" key="1">
    <citation type="submission" date="2013-08" db="EMBL/GenBank/DDBJ databases">
        <title>Genome sequencing of Arenimonas donghaensis.</title>
        <authorList>
            <person name="Chen F."/>
            <person name="Wang G."/>
        </authorList>
    </citation>
    <scope>NUCLEOTIDE SEQUENCE [LARGE SCALE GENOMIC DNA]</scope>
    <source>
        <strain evidence="6">HO3-R19</strain>
    </source>
</reference>
<reference evidence="5 6" key="2">
    <citation type="journal article" date="2015" name="Stand. Genomic Sci.">
        <title>High quality draft genomic sequence of Arenimonas donghaensis DSM 18148(T).</title>
        <authorList>
            <person name="Chen F."/>
            <person name="Wang H."/>
            <person name="Cao Y."/>
            <person name="Li X."/>
            <person name="Wang G."/>
        </authorList>
    </citation>
    <scope>NUCLEOTIDE SEQUENCE [LARGE SCALE GENOMIC DNA]</scope>
    <source>
        <strain evidence="5 6">HO3-R19</strain>
    </source>
</reference>
<proteinExistence type="predicted"/>
<dbReference type="InterPro" id="IPR027417">
    <property type="entry name" value="P-loop_NTPase"/>
</dbReference>
<dbReference type="InterPro" id="IPR017871">
    <property type="entry name" value="ABC_transporter-like_CS"/>
</dbReference>
<dbReference type="PATRIC" id="fig|1121014.3.peg.1850"/>
<keyword evidence="6" id="KW-1185">Reference proteome</keyword>
<evidence type="ECO:0000313" key="6">
    <source>
        <dbReference type="Proteomes" id="UP000029085"/>
    </source>
</evidence>
<dbReference type="Pfam" id="PF00005">
    <property type="entry name" value="ABC_tran"/>
    <property type="match status" value="1"/>
</dbReference>
<dbReference type="PROSITE" id="PS50893">
    <property type="entry name" value="ABC_TRANSPORTER_2"/>
    <property type="match status" value="1"/>
</dbReference>